<dbReference type="GO" id="GO:0051539">
    <property type="term" value="F:4 iron, 4 sulfur cluster binding"/>
    <property type="evidence" value="ECO:0007669"/>
    <property type="project" value="UniProtKB-KW"/>
</dbReference>
<keyword evidence="5" id="KW-0479">Metal-binding</keyword>
<reference evidence="10" key="1">
    <citation type="submission" date="2017-11" db="EMBL/GenBank/DDBJ databases">
        <title>Three new genomes from thermophilic consortium.</title>
        <authorList>
            <person name="Quaggio R."/>
            <person name="Amgarten D."/>
            <person name="Setubal J.C."/>
        </authorList>
    </citation>
    <scope>NUCLEOTIDE SEQUENCE</scope>
    <source>
        <strain evidence="10">ZCTH01-B2</strain>
    </source>
</reference>
<evidence type="ECO:0000256" key="8">
    <source>
        <dbReference type="ARBA" id="ARBA00023014"/>
    </source>
</evidence>
<dbReference type="GO" id="GO:0030151">
    <property type="term" value="F:molybdenum ion binding"/>
    <property type="evidence" value="ECO:0007669"/>
    <property type="project" value="TreeGrafter"/>
</dbReference>
<keyword evidence="7" id="KW-0408">Iron</keyword>
<protein>
    <submittedName>
        <fullName evidence="10">Molybdopterin oxidoreductase</fullName>
    </submittedName>
</protein>
<evidence type="ECO:0000256" key="7">
    <source>
        <dbReference type="ARBA" id="ARBA00023004"/>
    </source>
</evidence>
<comment type="cofactor">
    <cofactor evidence="1">
        <name>[4Fe-4S] cluster</name>
        <dbReference type="ChEBI" id="CHEBI:49883"/>
    </cofactor>
</comment>
<proteinExistence type="inferred from homology"/>
<dbReference type="PROSITE" id="PS51318">
    <property type="entry name" value="TAT"/>
    <property type="match status" value="1"/>
</dbReference>
<dbReference type="PROSITE" id="PS51669">
    <property type="entry name" value="4FE4S_MOW_BIS_MGD"/>
    <property type="match status" value="1"/>
</dbReference>
<name>A0A953I7V4_SYMTR</name>
<organism evidence="10 11">
    <name type="scientific">Symbiobacterium thermophilum</name>
    <dbReference type="NCBI Taxonomy" id="2734"/>
    <lineage>
        <taxon>Bacteria</taxon>
        <taxon>Bacillati</taxon>
        <taxon>Bacillota</taxon>
        <taxon>Clostridia</taxon>
        <taxon>Eubacteriales</taxon>
        <taxon>Symbiobacteriaceae</taxon>
        <taxon>Symbiobacterium</taxon>
    </lineage>
</organism>
<comment type="caution">
    <text evidence="10">The sequence shown here is derived from an EMBL/GenBank/DDBJ whole genome shotgun (WGS) entry which is preliminary data.</text>
</comment>
<dbReference type="GO" id="GO:0030313">
    <property type="term" value="C:cell envelope"/>
    <property type="evidence" value="ECO:0007669"/>
    <property type="project" value="UniProtKB-SubCell"/>
</dbReference>
<dbReference type="SMART" id="SM00926">
    <property type="entry name" value="Molybdop_Fe4S4"/>
    <property type="match status" value="1"/>
</dbReference>
<dbReference type="Gene3D" id="3.40.50.740">
    <property type="match status" value="1"/>
</dbReference>
<dbReference type="SUPFAM" id="SSF53706">
    <property type="entry name" value="Formate dehydrogenase/DMSO reductase, domains 1-3"/>
    <property type="match status" value="1"/>
</dbReference>
<dbReference type="PANTHER" id="PTHR43598:SF1">
    <property type="entry name" value="FORMATE DEHYDROGENASE-O MAJOR SUBUNIT"/>
    <property type="match status" value="1"/>
</dbReference>
<evidence type="ECO:0000259" key="9">
    <source>
        <dbReference type="PROSITE" id="PS51669"/>
    </source>
</evidence>
<evidence type="ECO:0000256" key="3">
    <source>
        <dbReference type="ARBA" id="ARBA00010312"/>
    </source>
</evidence>
<dbReference type="PANTHER" id="PTHR43598">
    <property type="entry name" value="TUNGSTEN-CONTAINING FORMYLMETHANOFURAN DEHYDROGENASE 2 SUBUNIT B"/>
    <property type="match status" value="1"/>
</dbReference>
<dbReference type="Proteomes" id="UP000732377">
    <property type="component" value="Unassembled WGS sequence"/>
</dbReference>
<dbReference type="InterPro" id="IPR006963">
    <property type="entry name" value="Mopterin_OxRdtase_4Fe-4S_dom"/>
</dbReference>
<dbReference type="EMBL" id="PIUK01000631">
    <property type="protein sequence ID" value="MBY6278611.1"/>
    <property type="molecule type" value="Genomic_DNA"/>
</dbReference>
<gene>
    <name evidence="10" type="ORF">CWE10_21235</name>
</gene>
<dbReference type="Pfam" id="PF04879">
    <property type="entry name" value="Molybdop_Fe4S4"/>
    <property type="match status" value="1"/>
</dbReference>
<evidence type="ECO:0000256" key="5">
    <source>
        <dbReference type="ARBA" id="ARBA00022723"/>
    </source>
</evidence>
<evidence type="ECO:0000313" key="11">
    <source>
        <dbReference type="Proteomes" id="UP000732377"/>
    </source>
</evidence>
<dbReference type="GO" id="GO:0009061">
    <property type="term" value="P:anaerobic respiration"/>
    <property type="evidence" value="ECO:0007669"/>
    <property type="project" value="TreeGrafter"/>
</dbReference>
<dbReference type="GO" id="GO:0009055">
    <property type="term" value="F:electron transfer activity"/>
    <property type="evidence" value="ECO:0007669"/>
    <property type="project" value="TreeGrafter"/>
</dbReference>
<comment type="subcellular location">
    <subcellularLocation>
        <location evidence="2">Cell envelope</location>
    </subcellularLocation>
</comment>
<keyword evidence="4" id="KW-0004">4Fe-4S</keyword>
<dbReference type="InterPro" id="IPR027467">
    <property type="entry name" value="MopterinOxRdtase_cofactor_BS"/>
</dbReference>
<keyword evidence="8" id="KW-0411">Iron-sulfur</keyword>
<feature type="domain" description="4Fe-4S Mo/W bis-MGD-type" evidence="9">
    <location>
        <begin position="60"/>
        <end position="116"/>
    </location>
</feature>
<accession>A0A953I7V4</accession>
<dbReference type="InterPro" id="IPR006311">
    <property type="entry name" value="TAT_signal"/>
</dbReference>
<evidence type="ECO:0000256" key="6">
    <source>
        <dbReference type="ARBA" id="ARBA00023002"/>
    </source>
</evidence>
<sequence>MGAMCPAIGHTELRMGVESLALTRRDLLKSSLAAGGALSLLELGGKAEAKERDDLKIEGAKDYRTICCYCSVGCGIQLWVKDGEVVHVNGDPDHPINEGTLCPKGASIANLRVIADKDNQYRPNPWRLTKVLYRAPGATDWEEKDWDWAIERIARNVKAARDATFERVDESGVTVNRTFAMAHIGSAALDNEENYVLAKLMRSLGIVRLEHHARL</sequence>
<comment type="similarity">
    <text evidence="3">Belongs to the prokaryotic molybdopterin-containing oxidoreductase family.</text>
</comment>
<evidence type="ECO:0000256" key="2">
    <source>
        <dbReference type="ARBA" id="ARBA00004196"/>
    </source>
</evidence>
<evidence type="ECO:0000256" key="4">
    <source>
        <dbReference type="ARBA" id="ARBA00022485"/>
    </source>
</evidence>
<dbReference type="PROSITE" id="PS00551">
    <property type="entry name" value="MOLYBDOPTERIN_PROK_1"/>
    <property type="match status" value="1"/>
</dbReference>
<dbReference type="Gene3D" id="2.20.25.90">
    <property type="entry name" value="ADC-like domains"/>
    <property type="match status" value="1"/>
</dbReference>
<dbReference type="GO" id="GO:0016491">
    <property type="term" value="F:oxidoreductase activity"/>
    <property type="evidence" value="ECO:0007669"/>
    <property type="project" value="UniProtKB-KW"/>
</dbReference>
<dbReference type="AlphaFoldDB" id="A0A953I7V4"/>
<keyword evidence="6" id="KW-0560">Oxidoreductase</keyword>
<evidence type="ECO:0000256" key="1">
    <source>
        <dbReference type="ARBA" id="ARBA00001966"/>
    </source>
</evidence>
<evidence type="ECO:0000313" key="10">
    <source>
        <dbReference type="EMBL" id="MBY6278611.1"/>
    </source>
</evidence>